<dbReference type="PANTHER" id="PTHR47634">
    <property type="entry name" value="PROTEIN KINASE DOMAIN-CONTAINING PROTEIN-RELATED"/>
    <property type="match status" value="1"/>
</dbReference>
<evidence type="ECO:0000256" key="4">
    <source>
        <dbReference type="ARBA" id="ARBA00022741"/>
    </source>
</evidence>
<dbReference type="SMART" id="SM00220">
    <property type="entry name" value="S_TKc"/>
    <property type="match status" value="1"/>
</dbReference>
<name>A0A9Q5I5M3_SANBA</name>
<dbReference type="GO" id="GO:0050684">
    <property type="term" value="P:regulation of mRNA processing"/>
    <property type="evidence" value="ECO:0007669"/>
    <property type="project" value="TreeGrafter"/>
</dbReference>
<protein>
    <recommendedName>
        <fullName evidence="1">non-specific serine/threonine protein kinase</fullName>
        <ecNumber evidence="1">2.7.11.1</ecNumber>
    </recommendedName>
</protein>
<gene>
    <name evidence="10" type="ORF">A7U60_g934</name>
</gene>
<dbReference type="GO" id="GO:0000245">
    <property type="term" value="P:spliceosomal complex assembly"/>
    <property type="evidence" value="ECO:0007669"/>
    <property type="project" value="TreeGrafter"/>
</dbReference>
<proteinExistence type="predicted"/>
<dbReference type="AlphaFoldDB" id="A0A9Q5I5M3"/>
<evidence type="ECO:0000256" key="6">
    <source>
        <dbReference type="ARBA" id="ARBA00022840"/>
    </source>
</evidence>
<dbReference type="PANTHER" id="PTHR47634:SF9">
    <property type="entry name" value="PROTEIN KINASE DOMAIN-CONTAINING PROTEIN-RELATED"/>
    <property type="match status" value="1"/>
</dbReference>
<accession>A0A9Q5I5M3</accession>
<evidence type="ECO:0000256" key="8">
    <source>
        <dbReference type="ARBA" id="ARBA00048679"/>
    </source>
</evidence>
<dbReference type="GO" id="GO:0005524">
    <property type="term" value="F:ATP binding"/>
    <property type="evidence" value="ECO:0007669"/>
    <property type="project" value="UniProtKB-KW"/>
</dbReference>
<dbReference type="Gene3D" id="1.10.510.10">
    <property type="entry name" value="Transferase(Phosphotransferase) domain 1"/>
    <property type="match status" value="1"/>
</dbReference>
<dbReference type="SUPFAM" id="SSF56112">
    <property type="entry name" value="Protein kinase-like (PK-like)"/>
    <property type="match status" value="1"/>
</dbReference>
<keyword evidence="5" id="KW-0418">Kinase</keyword>
<dbReference type="Gene3D" id="3.30.200.20">
    <property type="entry name" value="Phosphorylase Kinase, domain 1"/>
    <property type="match status" value="1"/>
</dbReference>
<comment type="caution">
    <text evidence="10">The sequence shown here is derived from an EMBL/GenBank/DDBJ whole genome shotgun (WGS) entry which is preliminary data.</text>
</comment>
<dbReference type="EC" id="2.7.11.1" evidence="1"/>
<dbReference type="GO" id="GO:0004674">
    <property type="term" value="F:protein serine/threonine kinase activity"/>
    <property type="evidence" value="ECO:0007669"/>
    <property type="project" value="UniProtKB-KW"/>
</dbReference>
<dbReference type="EMBL" id="LNZH02000063">
    <property type="protein sequence ID" value="OCB91790.1"/>
    <property type="molecule type" value="Genomic_DNA"/>
</dbReference>
<dbReference type="Pfam" id="PF00069">
    <property type="entry name" value="Pkinase"/>
    <property type="match status" value="1"/>
</dbReference>
<evidence type="ECO:0000259" key="9">
    <source>
        <dbReference type="PROSITE" id="PS50011"/>
    </source>
</evidence>
<organism evidence="10 11">
    <name type="scientific">Sanghuangporus baumii</name>
    <name type="common">Phellinus baumii</name>
    <dbReference type="NCBI Taxonomy" id="108892"/>
    <lineage>
        <taxon>Eukaryota</taxon>
        <taxon>Fungi</taxon>
        <taxon>Dikarya</taxon>
        <taxon>Basidiomycota</taxon>
        <taxon>Agaricomycotina</taxon>
        <taxon>Agaricomycetes</taxon>
        <taxon>Hymenochaetales</taxon>
        <taxon>Hymenochaetaceae</taxon>
        <taxon>Sanghuangporus</taxon>
    </lineage>
</organism>
<evidence type="ECO:0000256" key="3">
    <source>
        <dbReference type="ARBA" id="ARBA00022679"/>
    </source>
</evidence>
<evidence type="ECO:0000313" key="11">
    <source>
        <dbReference type="Proteomes" id="UP000757232"/>
    </source>
</evidence>
<keyword evidence="4" id="KW-0547">Nucleotide-binding</keyword>
<comment type="catalytic activity">
    <reaction evidence="7">
        <text>L-threonyl-[protein] + ATP = O-phospho-L-threonyl-[protein] + ADP + H(+)</text>
        <dbReference type="Rhea" id="RHEA:46608"/>
        <dbReference type="Rhea" id="RHEA-COMP:11060"/>
        <dbReference type="Rhea" id="RHEA-COMP:11605"/>
        <dbReference type="ChEBI" id="CHEBI:15378"/>
        <dbReference type="ChEBI" id="CHEBI:30013"/>
        <dbReference type="ChEBI" id="CHEBI:30616"/>
        <dbReference type="ChEBI" id="CHEBI:61977"/>
        <dbReference type="ChEBI" id="CHEBI:456216"/>
        <dbReference type="EC" id="2.7.11.1"/>
    </reaction>
</comment>
<dbReference type="InterPro" id="IPR011009">
    <property type="entry name" value="Kinase-like_dom_sf"/>
</dbReference>
<keyword evidence="11" id="KW-1185">Reference proteome</keyword>
<evidence type="ECO:0000256" key="7">
    <source>
        <dbReference type="ARBA" id="ARBA00047899"/>
    </source>
</evidence>
<keyword evidence="6" id="KW-0067">ATP-binding</keyword>
<keyword evidence="3" id="KW-0808">Transferase</keyword>
<feature type="domain" description="Protein kinase" evidence="9">
    <location>
        <begin position="43"/>
        <end position="423"/>
    </location>
</feature>
<comment type="catalytic activity">
    <reaction evidence="8">
        <text>L-seryl-[protein] + ATP = O-phospho-L-seryl-[protein] + ADP + H(+)</text>
        <dbReference type="Rhea" id="RHEA:17989"/>
        <dbReference type="Rhea" id="RHEA-COMP:9863"/>
        <dbReference type="Rhea" id="RHEA-COMP:11604"/>
        <dbReference type="ChEBI" id="CHEBI:15378"/>
        <dbReference type="ChEBI" id="CHEBI:29999"/>
        <dbReference type="ChEBI" id="CHEBI:30616"/>
        <dbReference type="ChEBI" id="CHEBI:83421"/>
        <dbReference type="ChEBI" id="CHEBI:456216"/>
        <dbReference type="EC" id="2.7.11.1"/>
    </reaction>
</comment>
<keyword evidence="2" id="KW-0723">Serine/threonine-protein kinase</keyword>
<dbReference type="InterPro" id="IPR000719">
    <property type="entry name" value="Prot_kinase_dom"/>
</dbReference>
<evidence type="ECO:0000256" key="5">
    <source>
        <dbReference type="ARBA" id="ARBA00022777"/>
    </source>
</evidence>
<evidence type="ECO:0000256" key="1">
    <source>
        <dbReference type="ARBA" id="ARBA00012513"/>
    </source>
</evidence>
<evidence type="ECO:0000313" key="10">
    <source>
        <dbReference type="EMBL" id="OCB91790.1"/>
    </source>
</evidence>
<sequence length="426" mass="47953">MSPNEIIGTTNVEEELFDHAKLGYLSISAGPGPIIRGDAGETYEAVRKLGCGVNSTVWVGRNCSERQFSLTNPKYVTLKILNEDASRKHLEEDEDESERISTNELQMLLRTYSGLEPTHRPQVPSYKARGMRGPPHPSWRRVSRFLGSFTCEDRKHLVIIIFPLYGEHMSDYMLGEPDIRMPLPFVKRVAKQTLAALDYFHSQCGIIHCDVKPENILRDFNVGPQIDDIFEAILKQEPEAGRDGRAAALWLPRDKRPQYFYVVLADFTSWNDPITRSPRAIGSPALKAPELVLGFAHSTKIDIWAFGCTLLTGKPLFSFPDSRSPNELAGEPKYHLRLMQNLVGEPFFPEASGGTITTEEGFIDTEGWIRQLEKGESLEERIADDVPSDVEDKDAFAAFLRRCLRLDPSKRASASELSSDPWLAED</sequence>
<reference evidence="10" key="1">
    <citation type="submission" date="2016-06" db="EMBL/GenBank/DDBJ databases">
        <title>Draft Genome sequence of the fungus Inonotus baumii.</title>
        <authorList>
            <person name="Zhu H."/>
            <person name="Lin W."/>
        </authorList>
    </citation>
    <scope>NUCLEOTIDE SEQUENCE</scope>
    <source>
        <strain evidence="10">821</strain>
    </source>
</reference>
<evidence type="ECO:0000256" key="2">
    <source>
        <dbReference type="ARBA" id="ARBA00022527"/>
    </source>
</evidence>
<dbReference type="PROSITE" id="PS50011">
    <property type="entry name" value="PROTEIN_KINASE_DOM"/>
    <property type="match status" value="1"/>
</dbReference>
<dbReference type="InterPro" id="IPR051334">
    <property type="entry name" value="SRPK"/>
</dbReference>
<dbReference type="OrthoDB" id="5979581at2759"/>
<dbReference type="Proteomes" id="UP000757232">
    <property type="component" value="Unassembled WGS sequence"/>
</dbReference>